<keyword evidence="2" id="KW-0732">Signal</keyword>
<feature type="signal peptide" evidence="2">
    <location>
        <begin position="1"/>
        <end position="26"/>
    </location>
</feature>
<evidence type="ECO:0000256" key="2">
    <source>
        <dbReference type="SAM" id="SignalP"/>
    </source>
</evidence>
<comment type="caution">
    <text evidence="3">The sequence shown here is derived from an EMBL/GenBank/DDBJ whole genome shotgun (WGS) entry which is preliminary data.</text>
</comment>
<accession>A0A1Y1UD08</accession>
<evidence type="ECO:0000313" key="4">
    <source>
        <dbReference type="Proteomes" id="UP000193218"/>
    </source>
</evidence>
<evidence type="ECO:0000256" key="1">
    <source>
        <dbReference type="SAM" id="Phobius"/>
    </source>
</evidence>
<keyword evidence="1" id="KW-1133">Transmembrane helix</keyword>
<dbReference type="InParanoid" id="A0A1Y1UD08"/>
<sequence length="187" mass="18862">MRALAISCYLSTAILGGAQLITTTWADQSIIGLVTSDGAGYTWTAVISTLGPAVPETLAAAAATTPVQAAAAEPPAPTSTTTAWNSAYYYQSMPSPPPAGTPTVTVVPTSGHVAGFGEYESSLLHALGNLGTEAVKGFTSAVGAEGIPVPHFHFGAARHSAPISMTGLLSALVVLGLIPIWISSISL</sequence>
<protein>
    <submittedName>
        <fullName evidence="3">Uncharacterized protein</fullName>
    </submittedName>
</protein>
<dbReference type="GeneID" id="33558369"/>
<dbReference type="Proteomes" id="UP000193218">
    <property type="component" value="Unassembled WGS sequence"/>
</dbReference>
<evidence type="ECO:0000313" key="3">
    <source>
        <dbReference type="EMBL" id="ORX35427.1"/>
    </source>
</evidence>
<keyword evidence="1" id="KW-0472">Membrane</keyword>
<dbReference type="EMBL" id="NBSH01000011">
    <property type="protein sequence ID" value="ORX35427.1"/>
    <property type="molecule type" value="Genomic_DNA"/>
</dbReference>
<keyword evidence="1" id="KW-0812">Transmembrane</keyword>
<feature type="transmembrane region" description="Helical" evidence="1">
    <location>
        <begin position="163"/>
        <end position="182"/>
    </location>
</feature>
<dbReference type="AlphaFoldDB" id="A0A1Y1UD08"/>
<keyword evidence="4" id="KW-1185">Reference proteome</keyword>
<organism evidence="3 4">
    <name type="scientific">Kockovaella imperatae</name>
    <dbReference type="NCBI Taxonomy" id="4999"/>
    <lineage>
        <taxon>Eukaryota</taxon>
        <taxon>Fungi</taxon>
        <taxon>Dikarya</taxon>
        <taxon>Basidiomycota</taxon>
        <taxon>Agaricomycotina</taxon>
        <taxon>Tremellomycetes</taxon>
        <taxon>Tremellales</taxon>
        <taxon>Cuniculitremaceae</taxon>
        <taxon>Kockovaella</taxon>
    </lineage>
</organism>
<proteinExistence type="predicted"/>
<gene>
    <name evidence="3" type="ORF">BD324DRAFT_632799</name>
</gene>
<name>A0A1Y1UD08_9TREE</name>
<reference evidence="3 4" key="1">
    <citation type="submission" date="2017-03" db="EMBL/GenBank/DDBJ databases">
        <title>Widespread Adenine N6-methylation of Active Genes in Fungi.</title>
        <authorList>
            <consortium name="DOE Joint Genome Institute"/>
            <person name="Mondo S.J."/>
            <person name="Dannebaum R.O."/>
            <person name="Kuo R.C."/>
            <person name="Louie K.B."/>
            <person name="Bewick A.J."/>
            <person name="Labutti K."/>
            <person name="Haridas S."/>
            <person name="Kuo A."/>
            <person name="Salamov A."/>
            <person name="Ahrendt S.R."/>
            <person name="Lau R."/>
            <person name="Bowen B.P."/>
            <person name="Lipzen A."/>
            <person name="Sullivan W."/>
            <person name="Andreopoulos W.B."/>
            <person name="Clum A."/>
            <person name="Lindquist E."/>
            <person name="Daum C."/>
            <person name="Northen T.R."/>
            <person name="Ramamoorthy G."/>
            <person name="Schmitz R.J."/>
            <person name="Gryganskyi A."/>
            <person name="Culley D."/>
            <person name="Magnuson J."/>
            <person name="James T.Y."/>
            <person name="O'Malley M.A."/>
            <person name="Stajich J.E."/>
            <person name="Spatafora J.W."/>
            <person name="Visel A."/>
            <person name="Grigoriev I.V."/>
        </authorList>
    </citation>
    <scope>NUCLEOTIDE SEQUENCE [LARGE SCALE GENOMIC DNA]</scope>
    <source>
        <strain evidence="3 4">NRRL Y-17943</strain>
    </source>
</reference>
<dbReference type="RefSeq" id="XP_021869617.1">
    <property type="nucleotide sequence ID" value="XM_022016560.1"/>
</dbReference>
<feature type="chain" id="PRO_5012349929" evidence="2">
    <location>
        <begin position="27"/>
        <end position="187"/>
    </location>
</feature>